<feature type="transmembrane region" description="Helical" evidence="13">
    <location>
        <begin position="118"/>
        <end position="138"/>
    </location>
</feature>
<dbReference type="GO" id="GO:0016020">
    <property type="term" value="C:membrane"/>
    <property type="evidence" value="ECO:0007669"/>
    <property type="project" value="UniProtKB-SubCell"/>
</dbReference>
<evidence type="ECO:0000256" key="8">
    <source>
        <dbReference type="ARBA" id="ARBA00022989"/>
    </source>
</evidence>
<keyword evidence="15" id="KW-1185">Reference proteome</keyword>
<reference evidence="14 15" key="1">
    <citation type="submission" date="2019-11" db="EMBL/GenBank/DDBJ databases">
        <title>Identification of a novel strain.</title>
        <authorList>
            <person name="Xu Q."/>
            <person name="Wang G."/>
        </authorList>
    </citation>
    <scope>NUCLEOTIDE SEQUENCE [LARGE SCALE GENOMIC DNA]</scope>
    <source>
        <strain evidence="15">xq</strain>
    </source>
</reference>
<evidence type="ECO:0000256" key="6">
    <source>
        <dbReference type="ARBA" id="ARBA00022826"/>
    </source>
</evidence>
<feature type="transmembrane region" description="Helical" evidence="13">
    <location>
        <begin position="55"/>
        <end position="74"/>
    </location>
</feature>
<keyword evidence="7" id="KW-0630">Potassium</keyword>
<keyword evidence="6" id="KW-0631">Potassium channel</keyword>
<dbReference type="InterPro" id="IPR010617">
    <property type="entry name" value="TMEM175-like"/>
</dbReference>
<comment type="subcellular location">
    <subcellularLocation>
        <location evidence="1">Membrane</location>
        <topology evidence="1">Multi-pass membrane protein</topology>
    </subcellularLocation>
</comment>
<evidence type="ECO:0000256" key="13">
    <source>
        <dbReference type="SAM" id="Phobius"/>
    </source>
</evidence>
<sequence length="204" mass="22225">MSLAKQTHETYGSERLVAFTDAVMAVAITLLVLDLKLPEGIRDDELYNAVPNLSHALWCYALSFVVIGVLWMVHHNQFHSIPRVDGVMLWLNLFFLMSVALIPFVTSVLSDHATPLPTMVYAAVLMANCTMTAAMWWYASHTPGLMSPDVPAQQRRAGLITPLIVAGVFAASIGVAYWAGSSAGQWTWLLAAAAGPIGDRLSRL</sequence>
<organism evidence="14 15">
    <name type="scientific">Hyphomicrobium album</name>
    <dbReference type="NCBI Taxonomy" id="2665159"/>
    <lineage>
        <taxon>Bacteria</taxon>
        <taxon>Pseudomonadati</taxon>
        <taxon>Pseudomonadota</taxon>
        <taxon>Alphaproteobacteria</taxon>
        <taxon>Hyphomicrobiales</taxon>
        <taxon>Hyphomicrobiaceae</taxon>
        <taxon>Hyphomicrobium</taxon>
    </lineage>
</organism>
<comment type="caution">
    <text evidence="14">The sequence shown here is derived from an EMBL/GenBank/DDBJ whole genome shotgun (WGS) entry which is preliminary data.</text>
</comment>
<keyword evidence="9" id="KW-0406">Ion transport</keyword>
<evidence type="ECO:0000256" key="12">
    <source>
        <dbReference type="ARBA" id="ARBA00034430"/>
    </source>
</evidence>
<dbReference type="PANTHER" id="PTHR31462:SF5">
    <property type="entry name" value="ENDOSOMAL_LYSOSOMAL PROTON CHANNEL TMEM175"/>
    <property type="match status" value="1"/>
</dbReference>
<dbReference type="GO" id="GO:0005267">
    <property type="term" value="F:potassium channel activity"/>
    <property type="evidence" value="ECO:0007669"/>
    <property type="project" value="UniProtKB-KW"/>
</dbReference>
<dbReference type="GO" id="GO:0015252">
    <property type="term" value="F:proton channel activity"/>
    <property type="evidence" value="ECO:0007669"/>
    <property type="project" value="InterPro"/>
</dbReference>
<evidence type="ECO:0000256" key="9">
    <source>
        <dbReference type="ARBA" id="ARBA00023065"/>
    </source>
</evidence>
<proteinExistence type="inferred from homology"/>
<protein>
    <submittedName>
        <fullName evidence="14">DUF1211 domain-containing protein</fullName>
    </submittedName>
</protein>
<evidence type="ECO:0000256" key="10">
    <source>
        <dbReference type="ARBA" id="ARBA00023136"/>
    </source>
</evidence>
<dbReference type="Pfam" id="PF06736">
    <property type="entry name" value="TMEM175"/>
    <property type="match status" value="1"/>
</dbReference>
<evidence type="ECO:0000256" key="11">
    <source>
        <dbReference type="ARBA" id="ARBA00023303"/>
    </source>
</evidence>
<keyword evidence="11" id="KW-0407">Ion channel</keyword>
<feature type="transmembrane region" description="Helical" evidence="13">
    <location>
        <begin position="159"/>
        <end position="180"/>
    </location>
</feature>
<evidence type="ECO:0000256" key="5">
    <source>
        <dbReference type="ARBA" id="ARBA00022692"/>
    </source>
</evidence>
<keyword evidence="5 13" id="KW-0812">Transmembrane</keyword>
<feature type="transmembrane region" description="Helical" evidence="13">
    <location>
        <begin position="16"/>
        <end position="35"/>
    </location>
</feature>
<evidence type="ECO:0000313" key="15">
    <source>
        <dbReference type="Proteomes" id="UP000440694"/>
    </source>
</evidence>
<keyword evidence="3" id="KW-0813">Transport</keyword>
<evidence type="ECO:0000313" key="14">
    <source>
        <dbReference type="EMBL" id="MTD95934.1"/>
    </source>
</evidence>
<keyword evidence="10 13" id="KW-0472">Membrane</keyword>
<name>A0A6I3KLA8_9HYPH</name>
<comment type="catalytic activity">
    <reaction evidence="12">
        <text>K(+)(in) = K(+)(out)</text>
        <dbReference type="Rhea" id="RHEA:29463"/>
        <dbReference type="ChEBI" id="CHEBI:29103"/>
    </reaction>
</comment>
<gene>
    <name evidence="14" type="ORF">GIW81_16470</name>
</gene>
<evidence type="ECO:0000256" key="7">
    <source>
        <dbReference type="ARBA" id="ARBA00022958"/>
    </source>
</evidence>
<comment type="similarity">
    <text evidence="2">Belongs to the TMEM175 family.</text>
</comment>
<evidence type="ECO:0000256" key="2">
    <source>
        <dbReference type="ARBA" id="ARBA00006920"/>
    </source>
</evidence>
<accession>A0A6I3KLA8</accession>
<keyword evidence="8 13" id="KW-1133">Transmembrane helix</keyword>
<keyword evidence="4" id="KW-0633">Potassium transport</keyword>
<dbReference type="EMBL" id="WMBQ01000002">
    <property type="protein sequence ID" value="MTD95934.1"/>
    <property type="molecule type" value="Genomic_DNA"/>
</dbReference>
<evidence type="ECO:0000256" key="1">
    <source>
        <dbReference type="ARBA" id="ARBA00004141"/>
    </source>
</evidence>
<dbReference type="RefSeq" id="WP_154740416.1">
    <property type="nucleotide sequence ID" value="NZ_WMBQ01000002.1"/>
</dbReference>
<dbReference type="AlphaFoldDB" id="A0A6I3KLA8"/>
<dbReference type="Proteomes" id="UP000440694">
    <property type="component" value="Unassembled WGS sequence"/>
</dbReference>
<evidence type="ECO:0000256" key="3">
    <source>
        <dbReference type="ARBA" id="ARBA00022448"/>
    </source>
</evidence>
<feature type="transmembrane region" description="Helical" evidence="13">
    <location>
        <begin position="86"/>
        <end position="106"/>
    </location>
</feature>
<evidence type="ECO:0000256" key="4">
    <source>
        <dbReference type="ARBA" id="ARBA00022538"/>
    </source>
</evidence>
<dbReference type="PANTHER" id="PTHR31462">
    <property type="entry name" value="ENDOSOMAL/LYSOSOMAL POTASSIUM CHANNEL TMEM175"/>
    <property type="match status" value="1"/>
</dbReference>